<proteinExistence type="predicted"/>
<dbReference type="AlphaFoldDB" id="A0A5Q0QDQ1"/>
<protein>
    <submittedName>
        <fullName evidence="1">N-acetylglutamate synthase</fullName>
    </submittedName>
</protein>
<reference evidence="1 2" key="1">
    <citation type="submission" date="2019-10" db="EMBL/GenBank/DDBJ databases">
        <authorList>
            <person name="Dong K."/>
        </authorList>
    </citation>
    <scope>NUCLEOTIDE SEQUENCE [LARGE SCALE GENOMIC DNA]</scope>
    <source>
        <strain evidence="2">dk4302</strain>
    </source>
</reference>
<keyword evidence="2" id="KW-1185">Reference proteome</keyword>
<dbReference type="RefSeq" id="WP_153512493.1">
    <property type="nucleotide sequence ID" value="NZ_CP045652.1"/>
</dbReference>
<organism evidence="1 2">
    <name type="scientific">Sphingobacterium zhuxiongii</name>
    <dbReference type="NCBI Taxonomy" id="2662364"/>
    <lineage>
        <taxon>Bacteria</taxon>
        <taxon>Pseudomonadati</taxon>
        <taxon>Bacteroidota</taxon>
        <taxon>Sphingobacteriia</taxon>
        <taxon>Sphingobacteriales</taxon>
        <taxon>Sphingobacteriaceae</taxon>
        <taxon>Sphingobacterium</taxon>
    </lineage>
</organism>
<accession>A0A5Q0QDQ1</accession>
<evidence type="ECO:0000313" key="2">
    <source>
        <dbReference type="Proteomes" id="UP000326921"/>
    </source>
</evidence>
<dbReference type="Proteomes" id="UP000326921">
    <property type="component" value="Chromosome"/>
</dbReference>
<dbReference type="EMBL" id="CP045652">
    <property type="protein sequence ID" value="QGA27666.1"/>
    <property type="molecule type" value="Genomic_DNA"/>
</dbReference>
<name>A0A5Q0QDQ1_9SPHI</name>
<sequence length="116" mass="13140">MNVRSINYHNRKFRTLSNSNNGETSAETEFHYKHIGNIVFADYLGGSIKYGHLIGIVNEYGTIDMRYHQVNLAGELMTGICQSHPEILSNGKIRLHESRQWTSGDLSRGESVVEEV</sequence>
<dbReference type="KEGG" id="sphe:GFH32_15675"/>
<evidence type="ECO:0000313" key="1">
    <source>
        <dbReference type="EMBL" id="QGA27666.1"/>
    </source>
</evidence>
<dbReference type="InterPro" id="IPR058595">
    <property type="entry name" value="Avidin-like"/>
</dbReference>
<gene>
    <name evidence="1" type="ORF">GFH32_15675</name>
</gene>
<dbReference type="Pfam" id="PF26421">
    <property type="entry name" value="Avidin_like"/>
    <property type="match status" value="1"/>
</dbReference>